<organism evidence="4 5">
    <name type="scientific">Leeia aquatica</name>
    <dbReference type="NCBI Taxonomy" id="2725557"/>
    <lineage>
        <taxon>Bacteria</taxon>
        <taxon>Pseudomonadati</taxon>
        <taxon>Pseudomonadota</taxon>
        <taxon>Betaproteobacteria</taxon>
        <taxon>Neisseriales</taxon>
        <taxon>Leeiaceae</taxon>
        <taxon>Leeia</taxon>
    </lineage>
</organism>
<dbReference type="Gene3D" id="3.40.630.30">
    <property type="match status" value="1"/>
</dbReference>
<keyword evidence="2" id="KW-0012">Acyltransferase</keyword>
<dbReference type="RefSeq" id="WP_168876099.1">
    <property type="nucleotide sequence ID" value="NZ_JABAIM010000001.1"/>
</dbReference>
<dbReference type="PROSITE" id="PS51186">
    <property type="entry name" value="GNAT"/>
    <property type="match status" value="1"/>
</dbReference>
<keyword evidence="5" id="KW-1185">Reference proteome</keyword>
<dbReference type="SUPFAM" id="SSF55729">
    <property type="entry name" value="Acyl-CoA N-acyltransferases (Nat)"/>
    <property type="match status" value="1"/>
</dbReference>
<keyword evidence="1 4" id="KW-0808">Transferase</keyword>
<dbReference type="PANTHER" id="PTHR43877">
    <property type="entry name" value="AMINOALKYLPHOSPHONATE N-ACETYLTRANSFERASE-RELATED-RELATED"/>
    <property type="match status" value="1"/>
</dbReference>
<dbReference type="CDD" id="cd04301">
    <property type="entry name" value="NAT_SF"/>
    <property type="match status" value="1"/>
</dbReference>
<proteinExistence type="predicted"/>
<dbReference type="EMBL" id="JABAIM010000001">
    <property type="protein sequence ID" value="NLR74486.1"/>
    <property type="molecule type" value="Genomic_DNA"/>
</dbReference>
<dbReference type="InterPro" id="IPR000182">
    <property type="entry name" value="GNAT_dom"/>
</dbReference>
<reference evidence="4 5" key="1">
    <citation type="submission" date="2020-04" db="EMBL/GenBank/DDBJ databases">
        <title>Draft genome of Leeia sp. IMCC25680.</title>
        <authorList>
            <person name="Song J."/>
            <person name="Cho J.-C."/>
        </authorList>
    </citation>
    <scope>NUCLEOTIDE SEQUENCE [LARGE SCALE GENOMIC DNA]</scope>
    <source>
        <strain evidence="4 5">IMCC25680</strain>
    </source>
</reference>
<dbReference type="Pfam" id="PF00583">
    <property type="entry name" value="Acetyltransf_1"/>
    <property type="match status" value="1"/>
</dbReference>
<dbReference type="AlphaFoldDB" id="A0A847SAB8"/>
<evidence type="ECO:0000313" key="4">
    <source>
        <dbReference type="EMBL" id="NLR74486.1"/>
    </source>
</evidence>
<evidence type="ECO:0000313" key="5">
    <source>
        <dbReference type="Proteomes" id="UP000587991"/>
    </source>
</evidence>
<accession>A0A847SAB8</accession>
<gene>
    <name evidence="4" type="ORF">HF682_04880</name>
</gene>
<protein>
    <submittedName>
        <fullName evidence="4">GNAT family N-acetyltransferase</fullName>
    </submittedName>
</protein>
<evidence type="ECO:0000256" key="2">
    <source>
        <dbReference type="ARBA" id="ARBA00023315"/>
    </source>
</evidence>
<dbReference type="InterPro" id="IPR016181">
    <property type="entry name" value="Acyl_CoA_acyltransferase"/>
</dbReference>
<evidence type="ECO:0000259" key="3">
    <source>
        <dbReference type="PROSITE" id="PS51186"/>
    </source>
</evidence>
<feature type="domain" description="N-acetyltransferase" evidence="3">
    <location>
        <begin position="1"/>
        <end position="137"/>
    </location>
</feature>
<dbReference type="PANTHER" id="PTHR43877:SF2">
    <property type="entry name" value="AMINOALKYLPHOSPHONATE N-ACETYLTRANSFERASE-RELATED"/>
    <property type="match status" value="1"/>
</dbReference>
<sequence>MPEIILDENPADTDIQILEDGVTRYGRNLSQGDARPLACWIRQDGQLRGGVCGRTELGRLFIQYLWVDEAQRGQGWASALLNQIEAAARERGCRDALIETLLDPVAELYQRRGYQVLACIPDWVGRFSRTILCKPLQD</sequence>
<dbReference type="GO" id="GO:0016747">
    <property type="term" value="F:acyltransferase activity, transferring groups other than amino-acyl groups"/>
    <property type="evidence" value="ECO:0007669"/>
    <property type="project" value="InterPro"/>
</dbReference>
<name>A0A847SAB8_9NEIS</name>
<comment type="caution">
    <text evidence="4">The sequence shown here is derived from an EMBL/GenBank/DDBJ whole genome shotgun (WGS) entry which is preliminary data.</text>
</comment>
<dbReference type="Proteomes" id="UP000587991">
    <property type="component" value="Unassembled WGS sequence"/>
</dbReference>
<evidence type="ECO:0000256" key="1">
    <source>
        <dbReference type="ARBA" id="ARBA00022679"/>
    </source>
</evidence>
<dbReference type="InterPro" id="IPR050832">
    <property type="entry name" value="Bact_Acetyltransf"/>
</dbReference>